<keyword evidence="4" id="KW-1185">Reference proteome</keyword>
<feature type="chain" id="PRO_5002866196" evidence="2">
    <location>
        <begin position="18"/>
        <end position="734"/>
    </location>
</feature>
<dbReference type="GeneID" id="7448449"/>
<reference evidence="3 4" key="2">
    <citation type="journal article" date="2008" name="Nature">
        <title>The Phaeodactylum genome reveals the evolutionary history of diatom genomes.</title>
        <authorList>
            <person name="Bowler C."/>
            <person name="Allen A.E."/>
            <person name="Badger J.H."/>
            <person name="Grimwood J."/>
            <person name="Jabbari K."/>
            <person name="Kuo A."/>
            <person name="Maheswari U."/>
            <person name="Martens C."/>
            <person name="Maumus F."/>
            <person name="Otillar R.P."/>
            <person name="Rayko E."/>
            <person name="Salamov A."/>
            <person name="Vandepoele K."/>
            <person name="Beszteri B."/>
            <person name="Gruber A."/>
            <person name="Heijde M."/>
            <person name="Katinka M."/>
            <person name="Mock T."/>
            <person name="Valentin K."/>
            <person name="Verret F."/>
            <person name="Berges J.A."/>
            <person name="Brownlee C."/>
            <person name="Cadoret J.P."/>
            <person name="Chiovitti A."/>
            <person name="Choi C.J."/>
            <person name="Coesel S."/>
            <person name="De Martino A."/>
            <person name="Detter J.C."/>
            <person name="Durkin C."/>
            <person name="Falciatore A."/>
            <person name="Fournet J."/>
            <person name="Haruta M."/>
            <person name="Huysman M.J."/>
            <person name="Jenkins B.D."/>
            <person name="Jiroutova K."/>
            <person name="Jorgensen R.E."/>
            <person name="Joubert Y."/>
            <person name="Kaplan A."/>
            <person name="Kroger N."/>
            <person name="Kroth P.G."/>
            <person name="La Roche J."/>
            <person name="Lindquist E."/>
            <person name="Lommer M."/>
            <person name="Martin-Jezequel V."/>
            <person name="Lopez P.J."/>
            <person name="Lucas S."/>
            <person name="Mangogna M."/>
            <person name="McGinnis K."/>
            <person name="Medlin L.K."/>
            <person name="Montsant A."/>
            <person name="Oudot-Le Secq M.P."/>
            <person name="Napoli C."/>
            <person name="Obornik M."/>
            <person name="Parker M.S."/>
            <person name="Petit J.L."/>
            <person name="Porcel B.M."/>
            <person name="Poulsen N."/>
            <person name="Robison M."/>
            <person name="Rychlewski L."/>
            <person name="Rynearson T.A."/>
            <person name="Schmutz J."/>
            <person name="Shapiro H."/>
            <person name="Siaut M."/>
            <person name="Stanley M."/>
            <person name="Sussman M.R."/>
            <person name="Taylor A.R."/>
            <person name="Vardi A."/>
            <person name="von Dassow P."/>
            <person name="Vyverman W."/>
            <person name="Willis A."/>
            <person name="Wyrwicz L.S."/>
            <person name="Rokhsar D.S."/>
            <person name="Weissenbach J."/>
            <person name="Armbrust E.V."/>
            <person name="Green B.R."/>
            <person name="Van de Peer Y."/>
            <person name="Grigoriev I.V."/>
        </authorList>
    </citation>
    <scope>NUCLEOTIDE SEQUENCE [LARGE SCALE GENOMIC DNA]</scope>
    <source>
        <strain evidence="3 4">CCMP1335</strain>
    </source>
</reference>
<evidence type="ECO:0000256" key="2">
    <source>
        <dbReference type="SAM" id="SignalP"/>
    </source>
</evidence>
<keyword evidence="2" id="KW-0732">Signal</keyword>
<sequence length="734" mass="83720">MASLVFIVVAIVLPTLPGRLDELLLTNDEYCDLSVPQREEHQSVESDVDQHDVRISRDEVSGRFNDDFGYAADEELEQSEEGCGDSDDTQTTTLLSNTRCPSQSFANDTIAQRTSIYLQQSVDSLLWKFALNLWYSDDTNTTNGGDNSTLSSASAENNETASASTCPLQPQKEEYKSNKQTLHPMCQHYRTFRSRLYIERLILPWNWYFRCSFRVEGLSIRAATTSKANGSELFTPSSSVEEEEEDQVLIDNSALSTWEMTTSLQHIWNNVQFIMSALPSYNNNAICVNPIHHKHLSNDDQYNSQHLPPSMNIQSIDISFQSWSRPVISVNVDGVVLNIIIQKGGFPIHLHLHNNGKEGEGNRLECEQHCNDNVASLDDNGGLAIFVGDMTIHEALLLLPKPPEVEGLYPRIGVVNISNATVDLYDIHKHRQHKHRSEKELNQKLKRRGVEKGLNLLMEVKLPNEFFRPVTNLTIVLLDMMDHCSSKNLIQLLHLAMFNSAYEPTGGIDQMHFQPLLESAITDALRQHLFREAEEALRNSWTAATEITRQLKDQAHHAQQKFHDFVLKVEGHLVDRWLGIAFQAWHQTQNNIRHGLMNGTVPLVNAVEVWLKDLKGVVSEPNLSPLMVIVSHHWKKIFEGINNHDLSGDDRIWSHFHELKDEFDAIISKPKVNKHQTKLPIQQRINKHLTDFRSAFEELLDKSGGDIERLIQSCEDEMKDIWLSWHLQFMPALD</sequence>
<feature type="compositionally biased region" description="Low complexity" evidence="1">
    <location>
        <begin position="142"/>
        <end position="165"/>
    </location>
</feature>
<dbReference type="HOGENOM" id="CLU_377929_0_0_1"/>
<dbReference type="AlphaFoldDB" id="B8C1N6"/>
<reference evidence="3 4" key="1">
    <citation type="journal article" date="2004" name="Science">
        <title>The genome of the diatom Thalassiosira pseudonana: ecology, evolution, and metabolism.</title>
        <authorList>
            <person name="Armbrust E.V."/>
            <person name="Berges J.A."/>
            <person name="Bowler C."/>
            <person name="Green B.R."/>
            <person name="Martinez D."/>
            <person name="Putnam N.H."/>
            <person name="Zhou S."/>
            <person name="Allen A.E."/>
            <person name="Apt K.E."/>
            <person name="Bechner M."/>
            <person name="Brzezinski M.A."/>
            <person name="Chaal B.K."/>
            <person name="Chiovitti A."/>
            <person name="Davis A.K."/>
            <person name="Demarest M.S."/>
            <person name="Detter J.C."/>
            <person name="Glavina T."/>
            <person name="Goodstein D."/>
            <person name="Hadi M.Z."/>
            <person name="Hellsten U."/>
            <person name="Hildebrand M."/>
            <person name="Jenkins B.D."/>
            <person name="Jurka J."/>
            <person name="Kapitonov V.V."/>
            <person name="Kroger N."/>
            <person name="Lau W.W."/>
            <person name="Lane T.W."/>
            <person name="Larimer F.W."/>
            <person name="Lippmeier J.C."/>
            <person name="Lucas S."/>
            <person name="Medina M."/>
            <person name="Montsant A."/>
            <person name="Obornik M."/>
            <person name="Parker M.S."/>
            <person name="Palenik B."/>
            <person name="Pazour G.J."/>
            <person name="Richardson P.M."/>
            <person name="Rynearson T.A."/>
            <person name="Saito M.A."/>
            <person name="Schwartz D.C."/>
            <person name="Thamatrakoln K."/>
            <person name="Valentin K."/>
            <person name="Vardi A."/>
            <person name="Wilkerson F.P."/>
            <person name="Rokhsar D.S."/>
        </authorList>
    </citation>
    <scope>NUCLEOTIDE SEQUENCE [LARGE SCALE GENOMIC DNA]</scope>
    <source>
        <strain evidence="3 4">CCMP1335</strain>
    </source>
</reference>
<proteinExistence type="predicted"/>
<organism evidence="3 4">
    <name type="scientific">Thalassiosira pseudonana</name>
    <name type="common">Marine diatom</name>
    <name type="synonym">Cyclotella nana</name>
    <dbReference type="NCBI Taxonomy" id="35128"/>
    <lineage>
        <taxon>Eukaryota</taxon>
        <taxon>Sar</taxon>
        <taxon>Stramenopiles</taxon>
        <taxon>Ochrophyta</taxon>
        <taxon>Bacillariophyta</taxon>
        <taxon>Coscinodiscophyceae</taxon>
        <taxon>Thalassiosirophycidae</taxon>
        <taxon>Thalassiosirales</taxon>
        <taxon>Thalassiosiraceae</taxon>
        <taxon>Thalassiosira</taxon>
    </lineage>
</organism>
<evidence type="ECO:0000313" key="4">
    <source>
        <dbReference type="Proteomes" id="UP000001449"/>
    </source>
</evidence>
<protein>
    <submittedName>
        <fullName evidence="3">Uncharacterized protein</fullName>
    </submittedName>
</protein>
<evidence type="ECO:0000256" key="1">
    <source>
        <dbReference type="SAM" id="MobiDB-lite"/>
    </source>
</evidence>
<dbReference type="PaxDb" id="35128-Thaps22530"/>
<dbReference type="KEGG" id="tps:THAPSDRAFT_22530"/>
<accession>B8C1N6</accession>
<feature type="region of interest" description="Disordered" evidence="1">
    <location>
        <begin position="142"/>
        <end position="177"/>
    </location>
</feature>
<feature type="signal peptide" evidence="2">
    <location>
        <begin position="1"/>
        <end position="17"/>
    </location>
</feature>
<name>B8C1N6_THAPS</name>
<dbReference type="eggNOG" id="ENOG502R0P9">
    <property type="taxonomic scope" value="Eukaryota"/>
</dbReference>
<evidence type="ECO:0000313" key="3">
    <source>
        <dbReference type="EMBL" id="EED92248.1"/>
    </source>
</evidence>
<dbReference type="Proteomes" id="UP000001449">
    <property type="component" value="Chromosome 5"/>
</dbReference>
<dbReference type="RefSeq" id="XP_002290496.1">
    <property type="nucleotide sequence ID" value="XM_002290460.1"/>
</dbReference>
<dbReference type="InParanoid" id="B8C1N6"/>
<gene>
    <name evidence="3" type="ORF">THAPSDRAFT_22530</name>
</gene>
<dbReference type="EMBL" id="CM000642">
    <property type="protein sequence ID" value="EED92248.1"/>
    <property type="molecule type" value="Genomic_DNA"/>
</dbReference>